<evidence type="ECO:0000256" key="1">
    <source>
        <dbReference type="SAM" id="MobiDB-lite"/>
    </source>
</evidence>
<evidence type="ECO:0000313" key="3">
    <source>
        <dbReference type="WBParaSite" id="maker-uti_cns_0005497-snap-gene-0.7-mRNA-1"/>
    </source>
</evidence>
<organism evidence="2 3">
    <name type="scientific">Macrostomum lignano</name>
    <dbReference type="NCBI Taxonomy" id="282301"/>
    <lineage>
        <taxon>Eukaryota</taxon>
        <taxon>Metazoa</taxon>
        <taxon>Spiralia</taxon>
        <taxon>Lophotrochozoa</taxon>
        <taxon>Platyhelminthes</taxon>
        <taxon>Rhabditophora</taxon>
        <taxon>Macrostomorpha</taxon>
        <taxon>Macrostomida</taxon>
        <taxon>Macrostomidae</taxon>
        <taxon>Macrostomum</taxon>
    </lineage>
</organism>
<dbReference type="WBParaSite" id="maker-uti_cns_0005497-snap-gene-0.7-mRNA-1">
    <property type="protein sequence ID" value="maker-uti_cns_0005497-snap-gene-0.7-mRNA-1"/>
    <property type="gene ID" value="maker-uti_cns_0005497-snap-gene-0.7"/>
</dbReference>
<feature type="region of interest" description="Disordered" evidence="1">
    <location>
        <begin position="14"/>
        <end position="33"/>
    </location>
</feature>
<protein>
    <submittedName>
        <fullName evidence="3">WW domain-containing protein</fullName>
    </submittedName>
</protein>
<dbReference type="Proteomes" id="UP000095280">
    <property type="component" value="Unplaced"/>
</dbReference>
<name>A0A1I8HE24_9PLAT</name>
<accession>A0A1I8HE24</accession>
<keyword evidence="2" id="KW-1185">Reference proteome</keyword>
<proteinExistence type="predicted"/>
<sequence>FKKIPPEKKKIRRNELGEPALHRRGARKNGIDMRHKNTKLILDGHPHHCFPESNGVQANNQFRVLIREFRKARSQASEQNRNLLGQITQLRNMLEKQLKGTKAASSYRKQNGVIKPRKLHIRSQSVTEWNKRFREGERAWLRDMRRSLLFRFRINRIKRHEQVVDERLKQLKIRMAALAKHSSIAQTERARMKLGESKSANITKTEVRTSQQPSKRILLIQQAALRRRIRRLSKRRQIFRRRIALLKKRVRLQLADSNERYWPMEQFIERWKPYDLRRLARFSIKDDPISSRRHLDVTSRADVTRFATRIYTYMADFRHFIRAMLLSRRKVANIETKLARLRQSKKNIGQKRLNAMKTHELINQKKYDKEMHKAVTRYSTLLSRLGLREHVELLKIAPKPKVKTHMTLADRIDNRMKHIESHLRYEYKKIDILKTRKIYIRHRQFRLRRRLFRLRVRRRQLERLIDATETGQRRTLGSFIVFTKAPKQKQVPSSKAIKRGARVNATNASLRIQRDNLVSRIRAIAAKRRRLAQRATAIRCRIRVHNRRLRQLAARRQQFLRRLNRNGLSSPSSEAA</sequence>
<dbReference type="AlphaFoldDB" id="A0A1I8HE24"/>
<reference evidence="3" key="1">
    <citation type="submission" date="2016-11" db="UniProtKB">
        <authorList>
            <consortium name="WormBaseParasite"/>
        </authorList>
    </citation>
    <scope>IDENTIFICATION</scope>
</reference>
<evidence type="ECO:0000313" key="2">
    <source>
        <dbReference type="Proteomes" id="UP000095280"/>
    </source>
</evidence>